<dbReference type="PROSITE" id="PS51459">
    <property type="entry name" value="FIDO"/>
    <property type="match status" value="1"/>
</dbReference>
<dbReference type="RefSeq" id="WP_139927010.1">
    <property type="nucleotide sequence ID" value="NZ_CP040915.1"/>
</dbReference>
<dbReference type="AlphaFoldDB" id="A0A5B8BZ68"/>
<dbReference type="Gene3D" id="1.10.3290.10">
    <property type="entry name" value="Fido-like domain"/>
    <property type="match status" value="1"/>
</dbReference>
<dbReference type="SUPFAM" id="SSF140931">
    <property type="entry name" value="Fic-like"/>
    <property type="match status" value="1"/>
</dbReference>
<protein>
    <submittedName>
        <fullName evidence="3">Fic family protein</fullName>
    </submittedName>
</protein>
<evidence type="ECO:0000313" key="3">
    <source>
        <dbReference type="EMBL" id="QDC23568.1"/>
    </source>
</evidence>
<reference evidence="3 4" key="1">
    <citation type="submission" date="2019-05" db="EMBL/GenBank/DDBJ databases">
        <title>Georgenia *** sp. nov., and Georgenia *** sp. nov., isolated from the intestinal contents of plateau pika (Ochotona curzoniae) in the Qinghai-Tibet plateau of China.</title>
        <authorList>
            <person name="Tian Z."/>
        </authorList>
    </citation>
    <scope>NUCLEOTIDE SEQUENCE [LARGE SCALE GENOMIC DNA]</scope>
    <source>
        <strain evidence="3 4">Z443</strain>
    </source>
</reference>
<name>A0A5B8BZ68_9MICO</name>
<feature type="region of interest" description="Disordered" evidence="1">
    <location>
        <begin position="79"/>
        <end position="112"/>
    </location>
</feature>
<gene>
    <name evidence="3" type="ORF">FE374_02040</name>
</gene>
<dbReference type="OrthoDB" id="5241763at2"/>
<organism evidence="3 4">
    <name type="scientific">Georgenia yuyongxinii</name>
    <dbReference type="NCBI Taxonomy" id="2589797"/>
    <lineage>
        <taxon>Bacteria</taxon>
        <taxon>Bacillati</taxon>
        <taxon>Actinomycetota</taxon>
        <taxon>Actinomycetes</taxon>
        <taxon>Micrococcales</taxon>
        <taxon>Bogoriellaceae</taxon>
        <taxon>Georgenia</taxon>
    </lineage>
</organism>
<dbReference type="EMBL" id="CP040915">
    <property type="protein sequence ID" value="QDC23568.1"/>
    <property type="molecule type" value="Genomic_DNA"/>
</dbReference>
<dbReference type="KEGG" id="gyu:FE374_02040"/>
<sequence>MTDVHTALAALTQLDGVTEAADRAREASAALRWHEGLRRRWREARAETAVRSAVADAALAGARVESGWLRAQVASGAARTMHAASDRPASSTSDRSADDRPADGPPTGPGEALALAAWRGQAHVGELLGDLGGRGTAPAVPAAELLAGLHRDLTAHLALAGAVPDAAVGRPRSADQRPREPGPDGIDGAPVGEELEVRLAALRAVLEARDAPALARVAVAHAEIVTLRPFLVGNGQLGRVVARLLAVRSGLEPTGVAVLDTYAAADPGRYRRALAGYASGTPAGVAAWLTFQADAVVAGCQAGAEVATAVLAGRVQPR</sequence>
<dbReference type="InterPro" id="IPR003812">
    <property type="entry name" value="Fido"/>
</dbReference>
<proteinExistence type="predicted"/>
<dbReference type="InterPro" id="IPR036597">
    <property type="entry name" value="Fido-like_dom_sf"/>
</dbReference>
<accession>A0A5B8BZ68</accession>
<evidence type="ECO:0000313" key="4">
    <source>
        <dbReference type="Proteomes" id="UP000314616"/>
    </source>
</evidence>
<feature type="region of interest" description="Disordered" evidence="1">
    <location>
        <begin position="168"/>
        <end position="190"/>
    </location>
</feature>
<evidence type="ECO:0000259" key="2">
    <source>
        <dbReference type="PROSITE" id="PS51459"/>
    </source>
</evidence>
<dbReference type="Proteomes" id="UP000314616">
    <property type="component" value="Chromosome"/>
</dbReference>
<feature type="domain" description="Fido" evidence="2">
    <location>
        <begin position="141"/>
        <end position="294"/>
    </location>
</feature>
<feature type="compositionally biased region" description="Basic and acidic residues" evidence="1">
    <location>
        <begin position="172"/>
        <end position="182"/>
    </location>
</feature>
<evidence type="ECO:0000256" key="1">
    <source>
        <dbReference type="SAM" id="MobiDB-lite"/>
    </source>
</evidence>